<dbReference type="EMBL" id="ABEU02000011">
    <property type="protein sequence ID" value="PNR45240.1"/>
    <property type="molecule type" value="Genomic_DNA"/>
</dbReference>
<gene>
    <name evidence="1" type="ORF">PHYPA_015011</name>
</gene>
<reference evidence="1 3" key="2">
    <citation type="journal article" date="2018" name="Plant J.">
        <title>The Physcomitrella patens chromosome-scale assembly reveals moss genome structure and evolution.</title>
        <authorList>
            <person name="Lang D."/>
            <person name="Ullrich K.K."/>
            <person name="Murat F."/>
            <person name="Fuchs J."/>
            <person name="Jenkins J."/>
            <person name="Haas F.B."/>
            <person name="Piednoel M."/>
            <person name="Gundlach H."/>
            <person name="Van Bel M."/>
            <person name="Meyberg R."/>
            <person name="Vives C."/>
            <person name="Morata J."/>
            <person name="Symeonidi A."/>
            <person name="Hiss M."/>
            <person name="Muchero W."/>
            <person name="Kamisugi Y."/>
            <person name="Saleh O."/>
            <person name="Blanc G."/>
            <person name="Decker E.L."/>
            <person name="van Gessel N."/>
            <person name="Grimwood J."/>
            <person name="Hayes R.D."/>
            <person name="Graham S.W."/>
            <person name="Gunter L.E."/>
            <person name="McDaniel S.F."/>
            <person name="Hoernstein S.N.W."/>
            <person name="Larsson A."/>
            <person name="Li F.W."/>
            <person name="Perroud P.F."/>
            <person name="Phillips J."/>
            <person name="Ranjan P."/>
            <person name="Rokshar D.S."/>
            <person name="Rothfels C.J."/>
            <person name="Schneider L."/>
            <person name="Shu S."/>
            <person name="Stevenson D.W."/>
            <person name="Thummler F."/>
            <person name="Tillich M."/>
            <person name="Villarreal Aguilar J.C."/>
            <person name="Widiez T."/>
            <person name="Wong G.K."/>
            <person name="Wymore A."/>
            <person name="Zhang Y."/>
            <person name="Zimmer A.D."/>
            <person name="Quatrano R.S."/>
            <person name="Mayer K.F.X."/>
            <person name="Goodstein D."/>
            <person name="Casacuberta J.M."/>
            <person name="Vandepoele K."/>
            <person name="Reski R."/>
            <person name="Cuming A.C."/>
            <person name="Tuskan G.A."/>
            <person name="Maumus F."/>
            <person name="Salse J."/>
            <person name="Schmutz J."/>
            <person name="Rensing S.A."/>
        </authorList>
    </citation>
    <scope>NUCLEOTIDE SEQUENCE [LARGE SCALE GENOMIC DNA]</scope>
    <source>
        <strain evidence="2 3">cv. Gransden 2004</strain>
    </source>
</reference>
<dbReference type="Gramene" id="Pp3c11_14193V3.1">
    <property type="protein sequence ID" value="Pp3c11_14193V3.1"/>
    <property type="gene ID" value="Pp3c11_14193"/>
</dbReference>
<reference evidence="2" key="3">
    <citation type="submission" date="2020-12" db="UniProtKB">
        <authorList>
            <consortium name="EnsemblPlants"/>
        </authorList>
    </citation>
    <scope>IDENTIFICATION</scope>
</reference>
<evidence type="ECO:0000313" key="1">
    <source>
        <dbReference type="EMBL" id="PNR45240.1"/>
    </source>
</evidence>
<reference evidence="1 3" key="1">
    <citation type="journal article" date="2008" name="Science">
        <title>The Physcomitrella genome reveals evolutionary insights into the conquest of land by plants.</title>
        <authorList>
            <person name="Rensing S."/>
            <person name="Lang D."/>
            <person name="Zimmer A."/>
            <person name="Terry A."/>
            <person name="Salamov A."/>
            <person name="Shapiro H."/>
            <person name="Nishiyama T."/>
            <person name="Perroud P.-F."/>
            <person name="Lindquist E."/>
            <person name="Kamisugi Y."/>
            <person name="Tanahashi T."/>
            <person name="Sakakibara K."/>
            <person name="Fujita T."/>
            <person name="Oishi K."/>
            <person name="Shin-I T."/>
            <person name="Kuroki Y."/>
            <person name="Toyoda A."/>
            <person name="Suzuki Y."/>
            <person name="Hashimoto A."/>
            <person name="Yamaguchi K."/>
            <person name="Sugano A."/>
            <person name="Kohara Y."/>
            <person name="Fujiyama A."/>
            <person name="Anterola A."/>
            <person name="Aoki S."/>
            <person name="Ashton N."/>
            <person name="Barbazuk W.B."/>
            <person name="Barker E."/>
            <person name="Bennetzen J."/>
            <person name="Bezanilla M."/>
            <person name="Blankenship R."/>
            <person name="Cho S.H."/>
            <person name="Dutcher S."/>
            <person name="Estelle M."/>
            <person name="Fawcett J.A."/>
            <person name="Gundlach H."/>
            <person name="Hanada K."/>
            <person name="Heyl A."/>
            <person name="Hicks K.A."/>
            <person name="Hugh J."/>
            <person name="Lohr M."/>
            <person name="Mayer K."/>
            <person name="Melkozernov A."/>
            <person name="Murata T."/>
            <person name="Nelson D."/>
            <person name="Pils B."/>
            <person name="Prigge M."/>
            <person name="Reiss B."/>
            <person name="Renner T."/>
            <person name="Rombauts S."/>
            <person name="Rushton P."/>
            <person name="Sanderfoot A."/>
            <person name="Schween G."/>
            <person name="Shiu S.-H."/>
            <person name="Stueber K."/>
            <person name="Theodoulou F.L."/>
            <person name="Tu H."/>
            <person name="Van de Peer Y."/>
            <person name="Verrier P.J."/>
            <person name="Waters E."/>
            <person name="Wood A."/>
            <person name="Yang L."/>
            <person name="Cove D."/>
            <person name="Cuming A."/>
            <person name="Hasebe M."/>
            <person name="Lucas S."/>
            <person name="Mishler D.B."/>
            <person name="Reski R."/>
            <person name="Grigoriev I."/>
            <person name="Quatrano R.S."/>
            <person name="Boore J.L."/>
        </authorList>
    </citation>
    <scope>NUCLEOTIDE SEQUENCE [LARGE SCALE GENOMIC DNA]</scope>
    <source>
        <strain evidence="2 3">cv. Gransden 2004</strain>
    </source>
</reference>
<organism evidence="1">
    <name type="scientific">Physcomitrium patens</name>
    <name type="common">Spreading-leaved earth moss</name>
    <name type="synonym">Physcomitrella patens</name>
    <dbReference type="NCBI Taxonomy" id="3218"/>
    <lineage>
        <taxon>Eukaryota</taxon>
        <taxon>Viridiplantae</taxon>
        <taxon>Streptophyta</taxon>
        <taxon>Embryophyta</taxon>
        <taxon>Bryophyta</taxon>
        <taxon>Bryophytina</taxon>
        <taxon>Bryopsida</taxon>
        <taxon>Funariidae</taxon>
        <taxon>Funariales</taxon>
        <taxon>Funariaceae</taxon>
        <taxon>Physcomitrium</taxon>
    </lineage>
</organism>
<evidence type="ECO:0000313" key="2">
    <source>
        <dbReference type="EnsemblPlants" id="Pp3c11_14193V3.1"/>
    </source>
</evidence>
<name>A0A2K1JUP1_PHYPA</name>
<evidence type="ECO:0008006" key="4">
    <source>
        <dbReference type="Google" id="ProtNLM"/>
    </source>
</evidence>
<dbReference type="AlphaFoldDB" id="A0A2K1JUP1"/>
<accession>A0A2K1JUP1</accession>
<proteinExistence type="predicted"/>
<evidence type="ECO:0000313" key="3">
    <source>
        <dbReference type="Proteomes" id="UP000006727"/>
    </source>
</evidence>
<sequence length="95" mass="10958">MAAYATRYYQALFTLQGTTLDTSEVWRMQNTIQELKANYSVGTIYKLLAKLMANQLQPSLDTLIWPNQTGFLKSRNIINNIFLAFKAMDWAEESK</sequence>
<keyword evidence="3" id="KW-1185">Reference proteome</keyword>
<protein>
    <recommendedName>
        <fullName evidence="4">Reverse transcriptase domain-containing protein</fullName>
    </recommendedName>
</protein>
<dbReference type="EnsemblPlants" id="Pp3c11_14193V3.1">
    <property type="protein sequence ID" value="Pp3c11_14193V3.1"/>
    <property type="gene ID" value="Pp3c11_14193"/>
</dbReference>
<dbReference type="InParanoid" id="A0A2K1JUP1"/>
<dbReference type="Proteomes" id="UP000006727">
    <property type="component" value="Chromosome 11"/>
</dbReference>